<feature type="domain" description="RING-type" evidence="6">
    <location>
        <begin position="947"/>
        <end position="1008"/>
    </location>
</feature>
<dbReference type="AlphaFoldDB" id="A0A4E0R7A8"/>
<dbReference type="InterPro" id="IPR001680">
    <property type="entry name" value="WD40_rpt"/>
</dbReference>
<evidence type="ECO:0000256" key="1">
    <source>
        <dbReference type="ARBA" id="ARBA00022771"/>
    </source>
</evidence>
<feature type="region of interest" description="Disordered" evidence="5">
    <location>
        <begin position="807"/>
        <end position="842"/>
    </location>
</feature>
<dbReference type="GO" id="GO:0034058">
    <property type="term" value="P:endosomal vesicle fusion"/>
    <property type="evidence" value="ECO:0007669"/>
    <property type="project" value="TreeGrafter"/>
</dbReference>
<evidence type="ECO:0000313" key="8">
    <source>
        <dbReference type="Proteomes" id="UP000230066"/>
    </source>
</evidence>
<dbReference type="InterPro" id="IPR015943">
    <property type="entry name" value="WD40/YVTN_repeat-like_dom_sf"/>
</dbReference>
<feature type="region of interest" description="Disordered" evidence="5">
    <location>
        <begin position="277"/>
        <end position="299"/>
    </location>
</feature>
<dbReference type="EMBL" id="JXXN02003465">
    <property type="protein sequence ID" value="THD21521.1"/>
    <property type="molecule type" value="Genomic_DNA"/>
</dbReference>
<evidence type="ECO:0000256" key="3">
    <source>
        <dbReference type="PROSITE-ProRule" id="PRU00175"/>
    </source>
</evidence>
<dbReference type="InterPro" id="IPR036322">
    <property type="entry name" value="WD40_repeat_dom_sf"/>
</dbReference>
<dbReference type="InterPro" id="IPR001841">
    <property type="entry name" value="Znf_RING"/>
</dbReference>
<dbReference type="SUPFAM" id="SSF50978">
    <property type="entry name" value="WD40 repeat-like"/>
    <property type="match status" value="1"/>
</dbReference>
<feature type="repeat" description="WD" evidence="4">
    <location>
        <begin position="102"/>
        <end position="143"/>
    </location>
</feature>
<dbReference type="InterPro" id="IPR057780">
    <property type="entry name" value="Beta-prop_Vps41"/>
</dbReference>
<feature type="compositionally biased region" description="Low complexity" evidence="5">
    <location>
        <begin position="277"/>
        <end position="295"/>
    </location>
</feature>
<sequence>MIFGMIQLYSGLLYFRSMEEIEVAKLAEEFEEEDDKKPEEEQTTCNEPYLKYQHIEHEMNVIVSDDYVTYCAAHGKFLAVGTALGRVYLMDHNGYLIENGVCSMHSSPVNQISICESGDFMTSCADDGTIAIYNISDSSQNKVLRVDHEVKAIAIAPDYARSQVIVFGYTKIQLLSRGVFNRNKKGELAKAHGLVRLIKWRGNFIVWADDECVCVFDVCDRRPIAFMRYSEQDNTLNNRTLMCHLSWCNDSCFLIGRGHSLRVCQIVERYTDSNKSVPLRRPSSHSSSIHSLSSVTDTPPGLTSRYVELTGHVELSNYLVRGITRHQMFLLALVTPYQSVGINPVHGLPLELFIIELDDGGAIAGSIVQPGAYTVVAHEVLGSEIENSFGRCPSLALESVPGENTHYIITPKEVTRAEELTTDDRITWLLNHEYFERALTIARTNPRYLVNHTTESVGMSYVNHLLDSEQFDRAAQICSESFQSSKVWEEYIKKFVLTGHLSSIISFIPTGTGTSRIRLDESVYETVLIELMDHDPIQFFTLLTRWCQETVFSAYDSLMRVLIDRIERHVALCGISELIVLEPGLKSLWQGLALLYQQVGAHERTIDILVQLRDPNVFAVFERNSIEARDSRLIEVLRERVAFFMELSYTRALPILLDHIDVVTIDHVVTQLESTPVMLYRYLDYIYRHNPQYVTAHLILLIQLYIQFDREKLLPLLRSSDEYPLSEALALCERAGLVKETVCLLTRVGRRLDALQLILTKGGDSFVTENGEPPTEEQRQAAAAAAAIAHCREEDVFRAHRFRPGRKTRFSNDASVGTNGDDKEEEEEEEDEEEETDRGDDCGGELWQHVILFAADKPAFTCALLQEGGNEGLDMRLLLRKIPPDMRIPGLRDSLVKLMRNYKLQLELHRSCERILRADRDQLFRRLLKSQSCGIRVDPSETGAVSCLICAQSFIRPPCSRKPSAVDVPNRHSESERKEDECFVFRCQHVYHSTCLQSFGIKSCPQCSEH</sequence>
<dbReference type="GO" id="GO:0030897">
    <property type="term" value="C:HOPS complex"/>
    <property type="evidence" value="ECO:0007669"/>
    <property type="project" value="TreeGrafter"/>
</dbReference>
<accession>A0A4E0R7A8</accession>
<evidence type="ECO:0000256" key="5">
    <source>
        <dbReference type="SAM" id="MobiDB-lite"/>
    </source>
</evidence>
<dbReference type="GO" id="GO:0006623">
    <property type="term" value="P:protein targeting to vacuole"/>
    <property type="evidence" value="ECO:0007669"/>
    <property type="project" value="InterPro"/>
</dbReference>
<dbReference type="Gene3D" id="2.130.10.10">
    <property type="entry name" value="YVTN repeat-like/Quinoprotein amine dehydrogenase"/>
    <property type="match status" value="1"/>
</dbReference>
<keyword evidence="1 3" id="KW-0863">Zinc-finger</keyword>
<dbReference type="Pfam" id="PF23556">
    <property type="entry name" value="TPR_Vps41"/>
    <property type="match status" value="1"/>
</dbReference>
<keyword evidence="1 3" id="KW-0479">Metal-binding</keyword>
<keyword evidence="2" id="KW-0862">Zinc</keyword>
<reference evidence="7" key="1">
    <citation type="submission" date="2019-03" db="EMBL/GenBank/DDBJ databases">
        <title>Improved annotation for the trematode Fasciola hepatica.</title>
        <authorList>
            <person name="Choi Y.-J."/>
            <person name="Martin J."/>
            <person name="Mitreva M."/>
        </authorList>
    </citation>
    <scope>NUCLEOTIDE SEQUENCE [LARGE SCALE GENOMIC DNA]</scope>
</reference>
<keyword evidence="8" id="KW-1185">Reference proteome</keyword>
<dbReference type="InterPro" id="IPR045111">
    <property type="entry name" value="Vps41/Vps8"/>
</dbReference>
<evidence type="ECO:0000259" key="6">
    <source>
        <dbReference type="PROSITE" id="PS50089"/>
    </source>
</evidence>
<dbReference type="GO" id="GO:0009267">
    <property type="term" value="P:cellular response to starvation"/>
    <property type="evidence" value="ECO:0007669"/>
    <property type="project" value="TreeGrafter"/>
</dbReference>
<evidence type="ECO:0000313" key="7">
    <source>
        <dbReference type="EMBL" id="THD21521.1"/>
    </source>
</evidence>
<dbReference type="Pfam" id="PF23411">
    <property type="entry name" value="Beta-prop_Vps41"/>
    <property type="match status" value="1"/>
</dbReference>
<gene>
    <name evidence="7" type="ORF">D915_007352</name>
</gene>
<dbReference type="GO" id="GO:0008270">
    <property type="term" value="F:zinc ion binding"/>
    <property type="evidence" value="ECO:0007669"/>
    <property type="project" value="UniProtKB-KW"/>
</dbReference>
<dbReference type="GO" id="GO:0005770">
    <property type="term" value="C:late endosome"/>
    <property type="evidence" value="ECO:0007669"/>
    <property type="project" value="TreeGrafter"/>
</dbReference>
<evidence type="ECO:0000256" key="4">
    <source>
        <dbReference type="PROSITE-ProRule" id="PRU00221"/>
    </source>
</evidence>
<organism evidence="7 8">
    <name type="scientific">Fasciola hepatica</name>
    <name type="common">Liver fluke</name>
    <dbReference type="NCBI Taxonomy" id="6192"/>
    <lineage>
        <taxon>Eukaryota</taxon>
        <taxon>Metazoa</taxon>
        <taxon>Spiralia</taxon>
        <taxon>Lophotrochozoa</taxon>
        <taxon>Platyhelminthes</taxon>
        <taxon>Trematoda</taxon>
        <taxon>Digenea</taxon>
        <taxon>Plagiorchiida</taxon>
        <taxon>Echinostomata</taxon>
        <taxon>Echinostomatoidea</taxon>
        <taxon>Fasciolidae</taxon>
        <taxon>Fasciola</taxon>
    </lineage>
</organism>
<dbReference type="PANTHER" id="PTHR12616:SF1">
    <property type="entry name" value="VACUOLAR PROTEIN SORTING-ASSOCIATED PROTEIN 41 HOMOLOG"/>
    <property type="match status" value="1"/>
</dbReference>
<dbReference type="PROSITE" id="PS50089">
    <property type="entry name" value="ZF_RING_2"/>
    <property type="match status" value="1"/>
</dbReference>
<dbReference type="PANTHER" id="PTHR12616">
    <property type="entry name" value="VACUOLAR PROTEIN SORTING VPS41"/>
    <property type="match status" value="1"/>
</dbReference>
<keyword evidence="4" id="KW-0853">WD repeat</keyword>
<dbReference type="PROSITE" id="PS50082">
    <property type="entry name" value="WD_REPEATS_2"/>
    <property type="match status" value="1"/>
</dbReference>
<evidence type="ECO:0000256" key="2">
    <source>
        <dbReference type="ARBA" id="ARBA00022833"/>
    </source>
</evidence>
<comment type="caution">
    <text evidence="7">The sequence shown here is derived from an EMBL/GenBank/DDBJ whole genome shotgun (WGS) entry which is preliminary data.</text>
</comment>
<dbReference type="GO" id="GO:0016236">
    <property type="term" value="P:macroautophagy"/>
    <property type="evidence" value="ECO:0007669"/>
    <property type="project" value="TreeGrafter"/>
</dbReference>
<feature type="compositionally biased region" description="Acidic residues" evidence="5">
    <location>
        <begin position="822"/>
        <end position="838"/>
    </location>
</feature>
<proteinExistence type="predicted"/>
<dbReference type="Proteomes" id="UP000230066">
    <property type="component" value="Unassembled WGS sequence"/>
</dbReference>
<protein>
    <submittedName>
        <fullName evidence="7">Vacuolar protein sorting-associated protein 41</fullName>
    </submittedName>
</protein>
<name>A0A4E0R7A8_FASHE</name>